<comment type="caution">
    <text evidence="1">The sequence shown here is derived from an EMBL/GenBank/DDBJ whole genome shotgun (WGS) entry which is preliminary data.</text>
</comment>
<reference evidence="1 2" key="1">
    <citation type="submission" date="2023-10" db="EMBL/GenBank/DDBJ databases">
        <title>Genomes of two closely related lineages of the louse Polyplax serrata with different host specificities.</title>
        <authorList>
            <person name="Martinu J."/>
            <person name="Tarabai H."/>
            <person name="Stefka J."/>
            <person name="Hypsa V."/>
        </authorList>
    </citation>
    <scope>NUCLEOTIDE SEQUENCE [LARGE SCALE GENOMIC DNA]</scope>
    <source>
        <strain evidence="1">HR10_N</strain>
    </source>
</reference>
<proteinExistence type="predicted"/>
<evidence type="ECO:0000313" key="2">
    <source>
        <dbReference type="Proteomes" id="UP001372834"/>
    </source>
</evidence>
<protein>
    <submittedName>
        <fullName evidence="1">Uncharacterized protein</fullName>
    </submittedName>
</protein>
<accession>A0AAN8SCJ1</accession>
<dbReference type="Proteomes" id="UP001372834">
    <property type="component" value="Unassembled WGS sequence"/>
</dbReference>
<name>A0AAN8SCJ1_POLSC</name>
<organism evidence="1 2">
    <name type="scientific">Polyplax serrata</name>
    <name type="common">Common mouse louse</name>
    <dbReference type="NCBI Taxonomy" id="468196"/>
    <lineage>
        <taxon>Eukaryota</taxon>
        <taxon>Metazoa</taxon>
        <taxon>Ecdysozoa</taxon>
        <taxon>Arthropoda</taxon>
        <taxon>Hexapoda</taxon>
        <taxon>Insecta</taxon>
        <taxon>Pterygota</taxon>
        <taxon>Neoptera</taxon>
        <taxon>Paraneoptera</taxon>
        <taxon>Psocodea</taxon>
        <taxon>Troctomorpha</taxon>
        <taxon>Phthiraptera</taxon>
        <taxon>Anoplura</taxon>
        <taxon>Polyplacidae</taxon>
        <taxon>Polyplax</taxon>
    </lineage>
</organism>
<dbReference type="EMBL" id="JAWJWE010000002">
    <property type="protein sequence ID" value="KAK6643559.1"/>
    <property type="molecule type" value="Genomic_DNA"/>
</dbReference>
<sequence length="76" mass="8775">MNLIIKRCECQTISAGNEKTGDKNKMRVCLPGRAYMLEPAREIHVLMFIESEKANEERKRETRMITDMALQYPGSV</sequence>
<gene>
    <name evidence="1" type="ORF">RUM43_005069</name>
</gene>
<dbReference type="AlphaFoldDB" id="A0AAN8SCJ1"/>
<evidence type="ECO:0000313" key="1">
    <source>
        <dbReference type="EMBL" id="KAK6643559.1"/>
    </source>
</evidence>